<organism evidence="2 5">
    <name type="scientific">Neomoorella thermoacetica</name>
    <name type="common">Clostridium thermoaceticum</name>
    <dbReference type="NCBI Taxonomy" id="1525"/>
    <lineage>
        <taxon>Bacteria</taxon>
        <taxon>Bacillati</taxon>
        <taxon>Bacillota</taxon>
        <taxon>Clostridia</taxon>
        <taxon>Neomoorellales</taxon>
        <taxon>Neomoorellaceae</taxon>
        <taxon>Neomoorella</taxon>
    </lineage>
</organism>
<reference evidence="1 4" key="2">
    <citation type="submission" date="2016-08" db="EMBL/GenBank/DDBJ databases">
        <title>Moorella thermoacetica DSM 103132.</title>
        <authorList>
            <person name="Jendresen C.B."/>
            <person name="Redl S.M."/>
            <person name="Jensen T.O."/>
            <person name="Nielsen A.T."/>
        </authorList>
    </citation>
    <scope>NUCLEOTIDE SEQUENCE [LARGE SCALE GENOMIC DNA]</scope>
    <source>
        <strain evidence="1 4">DSM 103132</strain>
    </source>
</reference>
<reference evidence="2 5" key="1">
    <citation type="submission" date="2016-08" db="EMBL/GenBank/DDBJ databases">
        <title>Genome-based comparison of Moorella thermoacetic strains.</title>
        <authorList>
            <person name="Poehlein A."/>
            <person name="Bengelsdorf F.R."/>
            <person name="Esser C."/>
            <person name="Duerre P."/>
            <person name="Daniel R."/>
        </authorList>
    </citation>
    <scope>NUCLEOTIDE SEQUENCE [LARGE SCALE GENOMIC DNA]</scope>
    <source>
        <strain evidence="2 5">DSM 11768</strain>
    </source>
</reference>
<dbReference type="PATRIC" id="fig|1525.10.peg.2021"/>
<dbReference type="Proteomes" id="UP000094598">
    <property type="component" value="Chromosome"/>
</dbReference>
<evidence type="ECO:0000313" key="5">
    <source>
        <dbReference type="Proteomes" id="UP000182743"/>
    </source>
</evidence>
<dbReference type="SUPFAM" id="SSF56235">
    <property type="entry name" value="N-terminal nucleophile aminohydrolases (Ntn hydrolases)"/>
    <property type="match status" value="1"/>
</dbReference>
<evidence type="ECO:0000313" key="3">
    <source>
        <dbReference type="EMBL" id="TYL14617.1"/>
    </source>
</evidence>
<keyword evidence="6" id="KW-1185">Reference proteome</keyword>
<evidence type="ECO:0000313" key="4">
    <source>
        <dbReference type="Proteomes" id="UP000094598"/>
    </source>
</evidence>
<dbReference type="EMBL" id="VCDX01000002">
    <property type="protein sequence ID" value="TYL14617.1"/>
    <property type="molecule type" value="Genomic_DNA"/>
</dbReference>
<proteinExistence type="predicted"/>
<dbReference type="EMBL" id="CP017019">
    <property type="protein sequence ID" value="AOQ24210.1"/>
    <property type="molecule type" value="Genomic_DNA"/>
</dbReference>
<dbReference type="AlphaFoldDB" id="A0A1D7XBC5"/>
<accession>A0A1D7XBC5</accession>
<reference evidence="3 6" key="3">
    <citation type="submission" date="2019-05" db="EMBL/GenBank/DDBJ databases">
        <title>Genome sequence of Moorella thermoacetica ATCC 33924.</title>
        <authorList>
            <person name="Poehlein A."/>
            <person name="Bengelsdorf F.R."/>
            <person name="Duerre P."/>
            <person name="Daniel R."/>
        </authorList>
    </citation>
    <scope>NUCLEOTIDE SEQUENCE [LARGE SCALE GENOMIC DNA]</scope>
    <source>
        <strain evidence="3 6">ATCC 33924</strain>
    </source>
</reference>
<dbReference type="Gene3D" id="3.60.20.10">
    <property type="entry name" value="Glutamine Phosphoribosylpyrophosphate, subunit 1, domain 1"/>
    <property type="match status" value="1"/>
</dbReference>
<evidence type="ECO:0000313" key="6">
    <source>
        <dbReference type="Proteomes" id="UP000322283"/>
    </source>
</evidence>
<name>A0A1D7XBC5_NEOTH</name>
<protein>
    <submittedName>
        <fullName evidence="2">Asparagine synthetase B</fullName>
    </submittedName>
</protein>
<dbReference type="EMBL" id="MIHH01000012">
    <property type="protein sequence ID" value="OIQ08322.1"/>
    <property type="molecule type" value="Genomic_DNA"/>
</dbReference>
<dbReference type="RefSeq" id="WP_011392989.1">
    <property type="nucleotide sequence ID" value="NZ_CP012369.1"/>
</dbReference>
<sequence length="97" mass="11063">MFRGASYLCRGLVRSPVTMQVVVIAGHNERKGRRGYVRYRWHRLRGADEVPPVGQLTAMAWAMAHRGPDDQGLYRQPGIGLCFRRLSIIDRRADTNP</sequence>
<dbReference type="InterPro" id="IPR029055">
    <property type="entry name" value="Ntn_hydrolases_N"/>
</dbReference>
<evidence type="ECO:0000313" key="2">
    <source>
        <dbReference type="EMBL" id="OIQ08322.1"/>
    </source>
</evidence>
<evidence type="ECO:0000313" key="1">
    <source>
        <dbReference type="EMBL" id="AOQ24210.1"/>
    </source>
</evidence>
<dbReference type="Proteomes" id="UP000182743">
    <property type="component" value="Unassembled WGS sequence"/>
</dbReference>
<dbReference type="Proteomes" id="UP000322283">
    <property type="component" value="Unassembled WGS sequence"/>
</dbReference>
<gene>
    <name evidence="1" type="ORF">Maut_01773</name>
    <name evidence="2" type="ORF">MOOR_20410</name>
    <name evidence="3" type="ORF">MTAT_08520</name>
</gene>